<gene>
    <name evidence="2" type="ORF">NDU88_006254</name>
</gene>
<proteinExistence type="predicted"/>
<dbReference type="AlphaFoldDB" id="A0AAV7RNB1"/>
<keyword evidence="3" id="KW-1185">Reference proteome</keyword>
<evidence type="ECO:0000256" key="1">
    <source>
        <dbReference type="SAM" id="MobiDB-lite"/>
    </source>
</evidence>
<dbReference type="EMBL" id="JANPWB010000009">
    <property type="protein sequence ID" value="KAJ1153495.1"/>
    <property type="molecule type" value="Genomic_DNA"/>
</dbReference>
<feature type="region of interest" description="Disordered" evidence="1">
    <location>
        <begin position="1"/>
        <end position="46"/>
    </location>
</feature>
<evidence type="ECO:0000313" key="3">
    <source>
        <dbReference type="Proteomes" id="UP001066276"/>
    </source>
</evidence>
<accession>A0AAV7RNB1</accession>
<reference evidence="2" key="1">
    <citation type="journal article" date="2022" name="bioRxiv">
        <title>Sequencing and chromosome-scale assembly of the giantPleurodeles waltlgenome.</title>
        <authorList>
            <person name="Brown T."/>
            <person name="Elewa A."/>
            <person name="Iarovenko S."/>
            <person name="Subramanian E."/>
            <person name="Araus A.J."/>
            <person name="Petzold A."/>
            <person name="Susuki M."/>
            <person name="Suzuki K.-i.T."/>
            <person name="Hayashi T."/>
            <person name="Toyoda A."/>
            <person name="Oliveira C."/>
            <person name="Osipova E."/>
            <person name="Leigh N.D."/>
            <person name="Simon A."/>
            <person name="Yun M.H."/>
        </authorList>
    </citation>
    <scope>NUCLEOTIDE SEQUENCE</scope>
    <source>
        <strain evidence="2">20211129_DDA</strain>
        <tissue evidence="2">Liver</tissue>
    </source>
</reference>
<name>A0AAV7RNB1_PLEWA</name>
<comment type="caution">
    <text evidence="2">The sequence shown here is derived from an EMBL/GenBank/DDBJ whole genome shotgun (WGS) entry which is preliminary data.</text>
</comment>
<evidence type="ECO:0000313" key="2">
    <source>
        <dbReference type="EMBL" id="KAJ1153495.1"/>
    </source>
</evidence>
<sequence>MWPPGPSPFQTGPVISGPAPGSGPLPGPYRGSGTSQQAPQGRVTRPQVLVRPRGCTPASAPAQLSLLAGWAGPRMPPQATGKRPDPEPLGSTATLTFWGPDYPI</sequence>
<dbReference type="Proteomes" id="UP001066276">
    <property type="component" value="Chromosome 5"/>
</dbReference>
<organism evidence="2 3">
    <name type="scientific">Pleurodeles waltl</name>
    <name type="common">Iberian ribbed newt</name>
    <dbReference type="NCBI Taxonomy" id="8319"/>
    <lineage>
        <taxon>Eukaryota</taxon>
        <taxon>Metazoa</taxon>
        <taxon>Chordata</taxon>
        <taxon>Craniata</taxon>
        <taxon>Vertebrata</taxon>
        <taxon>Euteleostomi</taxon>
        <taxon>Amphibia</taxon>
        <taxon>Batrachia</taxon>
        <taxon>Caudata</taxon>
        <taxon>Salamandroidea</taxon>
        <taxon>Salamandridae</taxon>
        <taxon>Pleurodelinae</taxon>
        <taxon>Pleurodeles</taxon>
    </lineage>
</organism>
<protein>
    <submittedName>
        <fullName evidence="2">Uncharacterized protein</fullName>
    </submittedName>
</protein>
<feature type="region of interest" description="Disordered" evidence="1">
    <location>
        <begin position="70"/>
        <end position="104"/>
    </location>
</feature>